<evidence type="ECO:0000313" key="2">
    <source>
        <dbReference type="Proteomes" id="UP000001025"/>
    </source>
</evidence>
<dbReference type="Proteomes" id="UP000001025">
    <property type="component" value="Chromosome"/>
</dbReference>
<dbReference type="PATRIC" id="fig|243090.15.peg.562"/>
<dbReference type="EnsemblBacteria" id="CAD71977">
    <property type="protein sequence ID" value="CAD71977"/>
    <property type="gene ID" value="RB1230"/>
</dbReference>
<keyword evidence="2" id="KW-1185">Reference proteome</keyword>
<dbReference type="KEGG" id="rba:RB1230"/>
<name>Q7UXM9_RHOBA</name>
<accession>Q7UXM9</accession>
<reference evidence="1 2" key="1">
    <citation type="journal article" date="2003" name="Proc. Natl. Acad. Sci. U.S.A.">
        <title>Complete genome sequence of the marine planctomycete Pirellula sp. strain 1.</title>
        <authorList>
            <person name="Gloeckner F.O."/>
            <person name="Kube M."/>
            <person name="Bauer M."/>
            <person name="Teeling H."/>
            <person name="Lombardot T."/>
            <person name="Ludwig W."/>
            <person name="Gade D."/>
            <person name="Beck A."/>
            <person name="Borzym K."/>
            <person name="Heitmann K."/>
            <person name="Rabus R."/>
            <person name="Schlesner H."/>
            <person name="Amann R."/>
            <person name="Reinhardt R."/>
        </authorList>
    </citation>
    <scope>NUCLEOTIDE SEQUENCE [LARGE SCALE GENOMIC DNA]</scope>
    <source>
        <strain evidence="2">DSM 10527 / NCIMB 13988 / SH1</strain>
    </source>
</reference>
<organism evidence="1 2">
    <name type="scientific">Rhodopirellula baltica (strain DSM 10527 / NCIMB 13988 / SH1)</name>
    <dbReference type="NCBI Taxonomy" id="243090"/>
    <lineage>
        <taxon>Bacteria</taxon>
        <taxon>Pseudomonadati</taxon>
        <taxon>Planctomycetota</taxon>
        <taxon>Planctomycetia</taxon>
        <taxon>Pirellulales</taxon>
        <taxon>Pirellulaceae</taxon>
        <taxon>Rhodopirellula</taxon>
    </lineage>
</organism>
<dbReference type="HOGENOM" id="CLU_2082998_0_0_0"/>
<dbReference type="STRING" id="243090.RB1230"/>
<protein>
    <submittedName>
        <fullName evidence="1">Uncharacterized protein</fullName>
    </submittedName>
</protein>
<dbReference type="EMBL" id="BX294135">
    <property type="protein sequence ID" value="CAD71977.1"/>
    <property type="molecule type" value="Genomic_DNA"/>
</dbReference>
<evidence type="ECO:0000313" key="1">
    <source>
        <dbReference type="EMBL" id="CAD71977.1"/>
    </source>
</evidence>
<sequence>MAQDHRATGGAKHATTNCQFALFNLQFAISPPAPARNPLKQAPATFSMAARQTVQPIRRVAPFTFGGDCWLGFFRCFGFLASWWKRLAWRAKMRAPLSAHHGAACLLADVFFWSQWL</sequence>
<proteinExistence type="predicted"/>
<dbReference type="InParanoid" id="Q7UXM9"/>
<gene>
    <name evidence="1" type="ordered locus">RB1230</name>
</gene>
<dbReference type="AlphaFoldDB" id="Q7UXM9"/>